<name>A0A2P9HB43_9HYPH</name>
<proteinExistence type="predicted"/>
<gene>
    <name evidence="2" type="ORF">OHAE_4110</name>
</gene>
<dbReference type="Gene3D" id="3.30.70.270">
    <property type="match status" value="1"/>
</dbReference>
<dbReference type="AlphaFoldDB" id="A0A2P9HB43"/>
<protein>
    <recommendedName>
        <fullName evidence="1">GGDEF domain-containing protein</fullName>
    </recommendedName>
</protein>
<dbReference type="Pfam" id="PF00990">
    <property type="entry name" value="GGDEF"/>
    <property type="match status" value="1"/>
</dbReference>
<organism evidence="2 3">
    <name type="scientific">Ochrobactrum soli</name>
    <dbReference type="NCBI Taxonomy" id="2448455"/>
    <lineage>
        <taxon>Bacteria</taxon>
        <taxon>Pseudomonadati</taxon>
        <taxon>Pseudomonadota</taxon>
        <taxon>Alphaproteobacteria</taxon>
        <taxon>Hyphomicrobiales</taxon>
        <taxon>Brucellaceae</taxon>
        <taxon>Brucella/Ochrobactrum group</taxon>
        <taxon>Ochrobactrum</taxon>
    </lineage>
</organism>
<dbReference type="EMBL" id="OOFM01000001">
    <property type="protein sequence ID" value="SPL61318.1"/>
    <property type="molecule type" value="Genomic_DNA"/>
</dbReference>
<evidence type="ECO:0000313" key="2">
    <source>
        <dbReference type="EMBL" id="SPL61318.1"/>
    </source>
</evidence>
<evidence type="ECO:0000259" key="1">
    <source>
        <dbReference type="PROSITE" id="PS50887"/>
    </source>
</evidence>
<accession>A0A2P9HB43</accession>
<sequence length="42" mass="4782">MSFGVTVLEQGEPFKSAIARADSYLYRAKQHGRNRVERDRAA</sequence>
<dbReference type="InterPro" id="IPR043128">
    <property type="entry name" value="Rev_trsase/Diguanyl_cyclase"/>
</dbReference>
<reference evidence="3" key="1">
    <citation type="submission" date="2017-12" db="EMBL/GenBank/DDBJ databases">
        <authorList>
            <person name="Diaz M."/>
        </authorList>
    </citation>
    <scope>NUCLEOTIDE SEQUENCE [LARGE SCALE GENOMIC DNA]</scope>
    <source>
        <strain evidence="3">FI11154</strain>
    </source>
</reference>
<dbReference type="Proteomes" id="UP000246073">
    <property type="component" value="Unassembled WGS sequence"/>
</dbReference>
<feature type="domain" description="GGDEF" evidence="1">
    <location>
        <begin position="1"/>
        <end position="41"/>
    </location>
</feature>
<dbReference type="RefSeq" id="WP_280176205.1">
    <property type="nucleotide sequence ID" value="NZ_OOFM01000001.1"/>
</dbReference>
<dbReference type="PROSITE" id="PS50887">
    <property type="entry name" value="GGDEF"/>
    <property type="match status" value="1"/>
</dbReference>
<dbReference type="InterPro" id="IPR000160">
    <property type="entry name" value="GGDEF_dom"/>
</dbReference>
<evidence type="ECO:0000313" key="3">
    <source>
        <dbReference type="Proteomes" id="UP000246073"/>
    </source>
</evidence>
<dbReference type="SUPFAM" id="SSF55073">
    <property type="entry name" value="Nucleotide cyclase"/>
    <property type="match status" value="1"/>
</dbReference>
<dbReference type="InterPro" id="IPR029787">
    <property type="entry name" value="Nucleotide_cyclase"/>
</dbReference>